<protein>
    <submittedName>
        <fullName evidence="6">Carbohydrate-binding module family 48 protein</fullName>
    </submittedName>
</protein>
<dbReference type="EMBL" id="MU853401">
    <property type="protein sequence ID" value="KAK4138606.1"/>
    <property type="molecule type" value="Genomic_DNA"/>
</dbReference>
<dbReference type="InterPro" id="IPR032640">
    <property type="entry name" value="AMPK1_CBM"/>
</dbReference>
<dbReference type="GO" id="GO:0019901">
    <property type="term" value="F:protein kinase binding"/>
    <property type="evidence" value="ECO:0007669"/>
    <property type="project" value="TreeGrafter"/>
</dbReference>
<dbReference type="Gene3D" id="6.20.250.60">
    <property type="match status" value="1"/>
</dbReference>
<feature type="compositionally biased region" description="Low complexity" evidence="4">
    <location>
        <begin position="126"/>
        <end position="135"/>
    </location>
</feature>
<dbReference type="InterPro" id="IPR014756">
    <property type="entry name" value="Ig_E-set"/>
</dbReference>
<dbReference type="SUPFAM" id="SSF81296">
    <property type="entry name" value="E set domains"/>
    <property type="match status" value="1"/>
</dbReference>
<feature type="compositionally biased region" description="Low complexity" evidence="4">
    <location>
        <begin position="321"/>
        <end position="339"/>
    </location>
</feature>
<feature type="region of interest" description="Disordered" evidence="4">
    <location>
        <begin position="318"/>
        <end position="339"/>
    </location>
</feature>
<evidence type="ECO:0000256" key="4">
    <source>
        <dbReference type="SAM" id="MobiDB-lite"/>
    </source>
</evidence>
<dbReference type="CDD" id="cd02859">
    <property type="entry name" value="E_set_AMPKbeta_like_N"/>
    <property type="match status" value="1"/>
</dbReference>
<evidence type="ECO:0000313" key="6">
    <source>
        <dbReference type="EMBL" id="KAK4138606.1"/>
    </source>
</evidence>
<organism evidence="6 7">
    <name type="scientific">Trichocladium antarcticum</name>
    <dbReference type="NCBI Taxonomy" id="1450529"/>
    <lineage>
        <taxon>Eukaryota</taxon>
        <taxon>Fungi</taxon>
        <taxon>Dikarya</taxon>
        <taxon>Ascomycota</taxon>
        <taxon>Pezizomycotina</taxon>
        <taxon>Sordariomycetes</taxon>
        <taxon>Sordariomycetidae</taxon>
        <taxon>Sordariales</taxon>
        <taxon>Chaetomiaceae</taxon>
        <taxon>Trichocladium</taxon>
    </lineage>
</organism>
<dbReference type="FunFam" id="2.60.40.10:FF:000562">
    <property type="entry name" value="Snf1 kinase complex beta-subunit Gal83"/>
    <property type="match status" value="1"/>
</dbReference>
<dbReference type="Gene3D" id="2.60.40.10">
    <property type="entry name" value="Immunoglobulins"/>
    <property type="match status" value="1"/>
</dbReference>
<comment type="similarity">
    <text evidence="2">Belongs to the 5'-AMP-activated protein kinase beta subunit family.</text>
</comment>
<dbReference type="Proteomes" id="UP001304895">
    <property type="component" value="Unassembled WGS sequence"/>
</dbReference>
<comment type="caution">
    <text evidence="6">The sequence shown here is derived from an EMBL/GenBank/DDBJ whole genome shotgun (WGS) entry which is preliminary data.</text>
</comment>
<evidence type="ECO:0000259" key="5">
    <source>
        <dbReference type="SMART" id="SM01010"/>
    </source>
</evidence>
<accession>A0AAN6ZIF0</accession>
<dbReference type="GO" id="GO:0005634">
    <property type="term" value="C:nucleus"/>
    <property type="evidence" value="ECO:0007669"/>
    <property type="project" value="TreeGrafter"/>
</dbReference>
<gene>
    <name evidence="6" type="ORF">BT67DRAFT_15407</name>
</gene>
<dbReference type="SMART" id="SM01010">
    <property type="entry name" value="AMPKBI"/>
    <property type="match status" value="1"/>
</dbReference>
<dbReference type="Pfam" id="PF04739">
    <property type="entry name" value="AMPKBI"/>
    <property type="match status" value="1"/>
</dbReference>
<dbReference type="GO" id="GO:0031588">
    <property type="term" value="C:nucleotide-activated protein kinase complex"/>
    <property type="evidence" value="ECO:0007669"/>
    <property type="project" value="TreeGrafter"/>
</dbReference>
<feature type="region of interest" description="Disordered" evidence="4">
    <location>
        <begin position="1"/>
        <end position="137"/>
    </location>
</feature>
<sequence>MGNSPSTSKPASQSSSSPAHSQNDRPVRRDVRNPAFPVQTHRVAAPPEPSLTQAQGTAVQPPPGAASRPRPPQHRPGPSSGSLTASSSATGSSSTSSAKPVEVKHGKPGPCHEPAKPVAVPNTHNSPSSPRSQRSPRSDDIYAAAVMPHSSLQDVSYLTRPPRLPLPIEEEVHTPGSPISAPSDVGLGEPLEAVEGLDNTRLSRPVSAMSNASAALDEEDDIEELLVDKNRPTVPTLLEWRHGGEKIYVTGTIFQWNRKTRLHPVEGRPGIFATTINILPGTHHVRFLVDGQMQTSPDLPTTVDFGNNLVNYIEVNPDDLPAAPAESAAPPPSKASQQQAYDKAQLVEDEERVMKEREVPPPDSFELRVPKYLLDLDQPEDTPLYQSAVLATEKMPNPPALPGFLGKPILNAATLIKDDNSVLNMPNHSVLNHLATSSIKNNVLAVSATTRYKSKYVTSIMYKPTTAEGI</sequence>
<evidence type="ECO:0000256" key="1">
    <source>
        <dbReference type="ARBA" id="ARBA00004496"/>
    </source>
</evidence>
<name>A0AAN6ZIF0_9PEZI</name>
<evidence type="ECO:0000256" key="2">
    <source>
        <dbReference type="ARBA" id="ARBA00010926"/>
    </source>
</evidence>
<reference evidence="6" key="2">
    <citation type="submission" date="2023-05" db="EMBL/GenBank/DDBJ databases">
        <authorList>
            <consortium name="Lawrence Berkeley National Laboratory"/>
            <person name="Steindorff A."/>
            <person name="Hensen N."/>
            <person name="Bonometti L."/>
            <person name="Westerberg I."/>
            <person name="Brannstrom I.O."/>
            <person name="Guillou S."/>
            <person name="Cros-Aarteil S."/>
            <person name="Calhoun S."/>
            <person name="Haridas S."/>
            <person name="Kuo A."/>
            <person name="Mondo S."/>
            <person name="Pangilinan J."/>
            <person name="Riley R."/>
            <person name="Labutti K."/>
            <person name="Andreopoulos B."/>
            <person name="Lipzen A."/>
            <person name="Chen C."/>
            <person name="Yanf M."/>
            <person name="Daum C."/>
            <person name="Ng V."/>
            <person name="Clum A."/>
            <person name="Ohm R."/>
            <person name="Martin F."/>
            <person name="Silar P."/>
            <person name="Natvig D."/>
            <person name="Lalanne C."/>
            <person name="Gautier V."/>
            <person name="Ament-Velasquez S.L."/>
            <person name="Kruys A."/>
            <person name="Hutchinson M.I."/>
            <person name="Powell A.J."/>
            <person name="Barry K."/>
            <person name="Miller A.N."/>
            <person name="Grigoriev I.V."/>
            <person name="Debuchy R."/>
            <person name="Gladieux P."/>
            <person name="Thoren M.H."/>
            <person name="Johannesson H."/>
        </authorList>
    </citation>
    <scope>NUCLEOTIDE SEQUENCE</scope>
    <source>
        <strain evidence="6">CBS 123565</strain>
    </source>
</reference>
<feature type="compositionally biased region" description="Low complexity" evidence="4">
    <location>
        <begin position="77"/>
        <end position="98"/>
    </location>
</feature>
<feature type="domain" description="Association with the SNF1 complex (ASC)" evidence="5">
    <location>
        <begin position="358"/>
        <end position="465"/>
    </location>
</feature>
<dbReference type="PANTHER" id="PTHR10343:SF84">
    <property type="entry name" value="5'-AMP-ACTIVATED PROTEIN KINASE SUBUNIT BETA-1"/>
    <property type="match status" value="1"/>
</dbReference>
<keyword evidence="3" id="KW-0963">Cytoplasm</keyword>
<feature type="compositionally biased region" description="Low complexity" evidence="4">
    <location>
        <begin position="1"/>
        <end position="21"/>
    </location>
</feature>
<dbReference type="SUPFAM" id="SSF160219">
    <property type="entry name" value="AMPKBI-like"/>
    <property type="match status" value="1"/>
</dbReference>
<proteinExistence type="inferred from homology"/>
<comment type="subcellular location">
    <subcellularLocation>
        <location evidence="1">Cytoplasm</location>
    </subcellularLocation>
</comment>
<feature type="compositionally biased region" description="Basic and acidic residues" evidence="4">
    <location>
        <begin position="22"/>
        <end position="32"/>
    </location>
</feature>
<dbReference type="InterPro" id="IPR037256">
    <property type="entry name" value="ASC_dom_sf"/>
</dbReference>
<dbReference type="InterPro" id="IPR050827">
    <property type="entry name" value="CRP1_MDG1_kinase"/>
</dbReference>
<dbReference type="PANTHER" id="PTHR10343">
    <property type="entry name" value="5'-AMP-ACTIVATED PROTEIN KINASE , BETA SUBUNIT"/>
    <property type="match status" value="1"/>
</dbReference>
<dbReference type="InterPro" id="IPR006828">
    <property type="entry name" value="ASC_dom"/>
</dbReference>
<dbReference type="InterPro" id="IPR013783">
    <property type="entry name" value="Ig-like_fold"/>
</dbReference>
<dbReference type="Pfam" id="PF16561">
    <property type="entry name" value="AMPK1_CBM"/>
    <property type="match status" value="1"/>
</dbReference>
<dbReference type="AlphaFoldDB" id="A0AAN6ZIF0"/>
<reference evidence="6" key="1">
    <citation type="journal article" date="2023" name="Mol. Phylogenet. Evol.">
        <title>Genome-scale phylogeny and comparative genomics of the fungal order Sordariales.</title>
        <authorList>
            <person name="Hensen N."/>
            <person name="Bonometti L."/>
            <person name="Westerberg I."/>
            <person name="Brannstrom I.O."/>
            <person name="Guillou S."/>
            <person name="Cros-Aarteil S."/>
            <person name="Calhoun S."/>
            <person name="Haridas S."/>
            <person name="Kuo A."/>
            <person name="Mondo S."/>
            <person name="Pangilinan J."/>
            <person name="Riley R."/>
            <person name="LaButti K."/>
            <person name="Andreopoulos B."/>
            <person name="Lipzen A."/>
            <person name="Chen C."/>
            <person name="Yan M."/>
            <person name="Daum C."/>
            <person name="Ng V."/>
            <person name="Clum A."/>
            <person name="Steindorff A."/>
            <person name="Ohm R.A."/>
            <person name="Martin F."/>
            <person name="Silar P."/>
            <person name="Natvig D.O."/>
            <person name="Lalanne C."/>
            <person name="Gautier V."/>
            <person name="Ament-Velasquez S.L."/>
            <person name="Kruys A."/>
            <person name="Hutchinson M.I."/>
            <person name="Powell A.J."/>
            <person name="Barry K."/>
            <person name="Miller A.N."/>
            <person name="Grigoriev I.V."/>
            <person name="Debuchy R."/>
            <person name="Gladieux P."/>
            <person name="Hiltunen Thoren M."/>
            <person name="Johannesson H."/>
        </authorList>
    </citation>
    <scope>NUCLEOTIDE SEQUENCE</scope>
    <source>
        <strain evidence="6">CBS 123565</strain>
    </source>
</reference>
<dbReference type="GO" id="GO:0005737">
    <property type="term" value="C:cytoplasm"/>
    <property type="evidence" value="ECO:0007669"/>
    <property type="project" value="UniProtKB-SubCell"/>
</dbReference>
<evidence type="ECO:0000256" key="3">
    <source>
        <dbReference type="ARBA" id="ARBA00022490"/>
    </source>
</evidence>
<dbReference type="GO" id="GO:0007165">
    <property type="term" value="P:signal transduction"/>
    <property type="evidence" value="ECO:0007669"/>
    <property type="project" value="TreeGrafter"/>
</dbReference>
<keyword evidence="7" id="KW-1185">Reference proteome</keyword>
<evidence type="ECO:0000313" key="7">
    <source>
        <dbReference type="Proteomes" id="UP001304895"/>
    </source>
</evidence>